<dbReference type="OrthoDB" id="2847449at2759"/>
<sequence>MSPTDPKHQMPSFNGKNYSTWSTSMIGIFSFYQVTNIIVGVKPYIKDFKVDTISGKVTPDTNGKAKYFPTDKLLNPFFPIRTPHPKIDVTTGADATAKLASKTASMALQAKYNEKNMKTLRYISMSLDASYHHLLEGETRAYIIWDRIKEKYGKVRLVSGFSSFQSLFNYRCDSSKPIRPQITQMENLRHKVSTSGITVSDMWFSLIILNFLPQLYQMLGTTILSMHINMQVLNPSNLITKTEEEETHRRSNKAGADAHITRISNTKTLVLKCTCEGCNRPEGSHTTENNWEGGKRPQASGSGSGSGNRGGGNRGRGKARGNNRNNPRGSGSRQPQITTICFDDNELNMDANTISTSIYSTSDIISLDFLAISNLQLLFNSHMRSHGYEHPSESNPGLLSPGFKFEEPVVAGDHQIAGGIPLLLRWVFSQPGPTTPQSGAGNWVALDNESPSRLETSPRARTPYTAVYCLYTIAAMFSLGPDMILNLNRKIPIDLVPTFGNHCSIITTPNGHGCQFPGPELEHQFSKRQELVIFSGVQLWMCH</sequence>
<name>A0A166LHG9_9AGAM</name>
<evidence type="ECO:0000256" key="1">
    <source>
        <dbReference type="SAM" id="MobiDB-lite"/>
    </source>
</evidence>
<feature type="compositionally biased region" description="Low complexity" evidence="1">
    <location>
        <begin position="322"/>
        <end position="333"/>
    </location>
</feature>
<dbReference type="AlphaFoldDB" id="A0A166LHG9"/>
<evidence type="ECO:0000313" key="2">
    <source>
        <dbReference type="EMBL" id="KZP22961.1"/>
    </source>
</evidence>
<dbReference type="Pfam" id="PF14223">
    <property type="entry name" value="Retrotran_gag_2"/>
    <property type="match status" value="1"/>
</dbReference>
<gene>
    <name evidence="2" type="ORF">FIBSPDRAFT_889859</name>
</gene>
<reference evidence="2" key="1">
    <citation type="journal article" date="2016" name="Mol. Biol. Evol.">
        <title>Comparative Genomics of Early-Diverging Mushroom-Forming Fungi Provides Insights into the Origins of Lignocellulose Decay Capabilities.</title>
        <authorList>
            <person name="Nagy L.G."/>
            <person name="Riley R."/>
            <person name="Tritt A."/>
            <person name="Adam C."/>
            <person name="Daum C."/>
            <person name="Floudas D."/>
            <person name="Sun H."/>
            <person name="Yadav J.S."/>
            <person name="Pangilinan J."/>
            <person name="Larsson K.H."/>
            <person name="Matsuura K."/>
            <person name="Barry K."/>
            <person name="Labutti K."/>
            <person name="Kuo R."/>
            <person name="Ohm R.A."/>
            <person name="Bhattacharya S.S."/>
            <person name="Shirouzu T."/>
            <person name="Yoshinaga Y."/>
            <person name="Martin F.M."/>
            <person name="Grigoriev I.V."/>
            <person name="Hibbett D.S."/>
        </authorList>
    </citation>
    <scope>NUCLEOTIDE SEQUENCE [LARGE SCALE GENOMIC DNA]</scope>
    <source>
        <strain evidence="2">CBS 109695</strain>
    </source>
</reference>
<evidence type="ECO:0008006" key="3">
    <source>
        <dbReference type="Google" id="ProtNLM"/>
    </source>
</evidence>
<proteinExistence type="predicted"/>
<accession>A0A166LHG9</accession>
<feature type="region of interest" description="Disordered" evidence="1">
    <location>
        <begin position="281"/>
        <end position="337"/>
    </location>
</feature>
<protein>
    <recommendedName>
        <fullName evidence="3">DUF4219 domain-containing protein</fullName>
    </recommendedName>
</protein>
<dbReference type="EMBL" id="KV417535">
    <property type="protein sequence ID" value="KZP22961.1"/>
    <property type="molecule type" value="Genomic_DNA"/>
</dbReference>
<organism evidence="2">
    <name type="scientific">Athelia psychrophila</name>
    <dbReference type="NCBI Taxonomy" id="1759441"/>
    <lineage>
        <taxon>Eukaryota</taxon>
        <taxon>Fungi</taxon>
        <taxon>Dikarya</taxon>
        <taxon>Basidiomycota</taxon>
        <taxon>Agaricomycotina</taxon>
        <taxon>Agaricomycetes</taxon>
        <taxon>Agaricomycetidae</taxon>
        <taxon>Atheliales</taxon>
        <taxon>Atheliaceae</taxon>
        <taxon>Athelia</taxon>
    </lineage>
</organism>
<feature type="compositionally biased region" description="Gly residues" evidence="1">
    <location>
        <begin position="302"/>
        <end position="314"/>
    </location>
</feature>
<dbReference type="STRING" id="436010.A0A166LHG9"/>